<dbReference type="GO" id="GO:0000902">
    <property type="term" value="P:cell morphogenesis"/>
    <property type="evidence" value="ECO:0007669"/>
    <property type="project" value="InterPro"/>
</dbReference>
<evidence type="ECO:0000256" key="1">
    <source>
        <dbReference type="ARBA" id="ARBA00006291"/>
    </source>
</evidence>
<evidence type="ECO:0000259" key="8">
    <source>
        <dbReference type="Pfam" id="PF22642"/>
    </source>
</evidence>
<dbReference type="InterPro" id="IPR005526">
    <property type="entry name" value="Septum_form_inhib_MinC_C"/>
</dbReference>
<dbReference type="Proteomes" id="UP000184088">
    <property type="component" value="Unassembled WGS sequence"/>
</dbReference>
<proteinExistence type="inferred from homology"/>
<dbReference type="InterPro" id="IPR036145">
    <property type="entry name" value="MinC_C_sf"/>
</dbReference>
<dbReference type="Gene3D" id="3.30.160.540">
    <property type="match status" value="1"/>
</dbReference>
<comment type="function">
    <text evidence="6">Cell division inhibitor that blocks the formation of polar Z ring septums. Rapidly oscillates between the poles of the cell to destabilize FtsZ filaments that have formed before they mature into polar Z rings. Prevents FtsZ polymerization.</text>
</comment>
<dbReference type="NCBIfam" id="TIGR01222">
    <property type="entry name" value="minC"/>
    <property type="match status" value="1"/>
</dbReference>
<dbReference type="EMBL" id="FQVH01000010">
    <property type="protein sequence ID" value="SHF02519.1"/>
    <property type="molecule type" value="Genomic_DNA"/>
</dbReference>
<dbReference type="PANTHER" id="PTHR34108:SF1">
    <property type="entry name" value="SEPTUM SITE-DETERMINING PROTEIN MINC"/>
    <property type="match status" value="1"/>
</dbReference>
<keyword evidence="10" id="KW-1185">Reference proteome</keyword>
<evidence type="ECO:0000256" key="4">
    <source>
        <dbReference type="ARBA" id="ARBA00023306"/>
    </source>
</evidence>
<dbReference type="AlphaFoldDB" id="A0A1M4YA55"/>
<dbReference type="STRING" id="1121256.SAMN02746089_01178"/>
<dbReference type="InterPro" id="IPR013033">
    <property type="entry name" value="MinC"/>
</dbReference>
<dbReference type="GO" id="GO:0000917">
    <property type="term" value="P:division septum assembly"/>
    <property type="evidence" value="ECO:0007669"/>
    <property type="project" value="UniProtKB-KW"/>
</dbReference>
<accession>A0A1M4YA55</accession>
<evidence type="ECO:0000313" key="9">
    <source>
        <dbReference type="EMBL" id="SHF02519.1"/>
    </source>
</evidence>
<evidence type="ECO:0000256" key="2">
    <source>
        <dbReference type="ARBA" id="ARBA00022618"/>
    </source>
</evidence>
<dbReference type="Pfam" id="PF22642">
    <property type="entry name" value="MinC_N_1"/>
    <property type="match status" value="1"/>
</dbReference>
<comment type="similarity">
    <text evidence="1 6">Belongs to the MinC family.</text>
</comment>
<evidence type="ECO:0000256" key="3">
    <source>
        <dbReference type="ARBA" id="ARBA00023210"/>
    </source>
</evidence>
<dbReference type="OrthoDB" id="9790810at2"/>
<gene>
    <name evidence="6" type="primary">minC</name>
    <name evidence="9" type="ORF">SAMN02746089_01178</name>
</gene>
<feature type="domain" description="Septum formation inhibitor MinC C-terminal" evidence="7">
    <location>
        <begin position="94"/>
        <end position="192"/>
    </location>
</feature>
<protein>
    <recommendedName>
        <fullName evidence="6">Probable septum site-determining protein MinC</fullName>
    </recommendedName>
</protein>
<evidence type="ECO:0000256" key="6">
    <source>
        <dbReference type="HAMAP-Rule" id="MF_00267"/>
    </source>
</evidence>
<keyword evidence="4 6" id="KW-0131">Cell cycle</keyword>
<evidence type="ECO:0000256" key="5">
    <source>
        <dbReference type="ARBA" id="ARBA00046874"/>
    </source>
</evidence>
<dbReference type="RefSeq" id="WP_073342690.1">
    <property type="nucleotide sequence ID" value="NZ_FQVH01000010.1"/>
</dbReference>
<dbReference type="InterPro" id="IPR055219">
    <property type="entry name" value="MinC_N_1"/>
</dbReference>
<evidence type="ECO:0000313" key="10">
    <source>
        <dbReference type="Proteomes" id="UP000184088"/>
    </source>
</evidence>
<feature type="domain" description="Septum site-determining protein MinC N-terminal" evidence="8">
    <location>
        <begin position="5"/>
        <end position="71"/>
    </location>
</feature>
<dbReference type="PANTHER" id="PTHR34108">
    <property type="entry name" value="SEPTUM SITE-DETERMINING PROTEIN MINC"/>
    <property type="match status" value="1"/>
</dbReference>
<dbReference type="GO" id="GO:0051302">
    <property type="term" value="P:regulation of cell division"/>
    <property type="evidence" value="ECO:0007669"/>
    <property type="project" value="InterPro"/>
</dbReference>
<dbReference type="HAMAP" id="MF_00267">
    <property type="entry name" value="MinC"/>
    <property type="match status" value="1"/>
</dbReference>
<dbReference type="InterPro" id="IPR016098">
    <property type="entry name" value="CAP/MinC_C"/>
</dbReference>
<reference evidence="9 10" key="1">
    <citation type="submission" date="2016-11" db="EMBL/GenBank/DDBJ databases">
        <authorList>
            <person name="Jaros S."/>
            <person name="Januszkiewicz K."/>
            <person name="Wedrychowicz H."/>
        </authorList>
    </citation>
    <scope>NUCLEOTIDE SEQUENCE [LARGE SCALE GENOMIC DNA]</scope>
    <source>
        <strain evidence="9 10">DSM 17918</strain>
    </source>
</reference>
<keyword evidence="2 6" id="KW-0132">Cell division</keyword>
<organism evidence="9 10">
    <name type="scientific">Caldanaerobius fijiensis DSM 17918</name>
    <dbReference type="NCBI Taxonomy" id="1121256"/>
    <lineage>
        <taxon>Bacteria</taxon>
        <taxon>Bacillati</taxon>
        <taxon>Bacillota</taxon>
        <taxon>Clostridia</taxon>
        <taxon>Thermoanaerobacterales</taxon>
        <taxon>Thermoanaerobacteraceae</taxon>
        <taxon>Caldanaerobius</taxon>
    </lineage>
</organism>
<keyword evidence="3 6" id="KW-0717">Septation</keyword>
<dbReference type="Pfam" id="PF03775">
    <property type="entry name" value="MinC_C"/>
    <property type="match status" value="1"/>
</dbReference>
<dbReference type="Gene3D" id="2.160.20.70">
    <property type="match status" value="1"/>
</dbReference>
<dbReference type="GO" id="GO:1901891">
    <property type="term" value="P:regulation of cell septum assembly"/>
    <property type="evidence" value="ECO:0007669"/>
    <property type="project" value="InterPro"/>
</dbReference>
<sequence>MKDIIEIKGTKNGLTVILDKNEDFEVIKANLDNRFASNKYFFNIPDMRITFKGRKLNSEQYNELKELVESYGFKTNESDYSKLNGDLYEGMTKIIRGTVRSGQKIEYGGNIVILGDVNPGGEVIASGNIIVMGIVRGLVHAGKDGNRDAIVVGFRLQPIQIRIADIMSRSPDDAERPLYPEYAYVKDNLIFIEKL</sequence>
<comment type="subunit">
    <text evidence="5 6">Interacts with MinD and FtsZ.</text>
</comment>
<name>A0A1M4YA55_9THEO</name>
<dbReference type="SUPFAM" id="SSF63848">
    <property type="entry name" value="Cell-division inhibitor MinC, C-terminal domain"/>
    <property type="match status" value="1"/>
</dbReference>
<evidence type="ECO:0000259" key="7">
    <source>
        <dbReference type="Pfam" id="PF03775"/>
    </source>
</evidence>